<evidence type="ECO:0000256" key="8">
    <source>
        <dbReference type="ARBA" id="ARBA00022741"/>
    </source>
</evidence>
<dbReference type="PROSITE" id="PS00856">
    <property type="entry name" value="GUANYLATE_KINASE_1"/>
    <property type="match status" value="1"/>
</dbReference>
<accession>A0A382NXK5</accession>
<dbReference type="Gene3D" id="3.40.50.300">
    <property type="entry name" value="P-loop containing nucleotide triphosphate hydrolases"/>
    <property type="match status" value="1"/>
</dbReference>
<proteinExistence type="inferred from homology"/>
<keyword evidence="10" id="KW-0067">ATP-binding</keyword>
<name>A0A382NXK5_9ZZZZ</name>
<evidence type="ECO:0000256" key="3">
    <source>
        <dbReference type="ARBA" id="ARBA00005790"/>
    </source>
</evidence>
<comment type="subcellular location">
    <subcellularLocation>
        <location evidence="2">Cytoplasm</location>
    </subcellularLocation>
</comment>
<evidence type="ECO:0000256" key="12">
    <source>
        <dbReference type="ARBA" id="ARBA00048594"/>
    </source>
</evidence>
<dbReference type="AlphaFoldDB" id="A0A382NXK5"/>
<dbReference type="PROSITE" id="PS50052">
    <property type="entry name" value="GUANYLATE_KINASE_2"/>
    <property type="match status" value="1"/>
</dbReference>
<dbReference type="InterPro" id="IPR017665">
    <property type="entry name" value="Guanylate_kinase"/>
</dbReference>
<comment type="catalytic activity">
    <reaction evidence="12">
        <text>GMP + ATP = GDP + ADP</text>
        <dbReference type="Rhea" id="RHEA:20780"/>
        <dbReference type="ChEBI" id="CHEBI:30616"/>
        <dbReference type="ChEBI" id="CHEBI:58115"/>
        <dbReference type="ChEBI" id="CHEBI:58189"/>
        <dbReference type="ChEBI" id="CHEBI:456216"/>
        <dbReference type="EC" id="2.7.4.8"/>
    </reaction>
</comment>
<dbReference type="InterPro" id="IPR020590">
    <property type="entry name" value="Guanylate_kinase_CS"/>
</dbReference>
<dbReference type="InterPro" id="IPR008144">
    <property type="entry name" value="Guanylate_kin-like_dom"/>
</dbReference>
<protein>
    <recommendedName>
        <fullName evidence="5">Guanylate kinase</fullName>
        <ecNumber evidence="4">2.7.4.8</ecNumber>
    </recommendedName>
    <alternativeName>
        <fullName evidence="11">GMP kinase</fullName>
    </alternativeName>
</protein>
<keyword evidence="6" id="KW-0963">Cytoplasm</keyword>
<dbReference type="SMART" id="SM00072">
    <property type="entry name" value="GuKc"/>
    <property type="match status" value="1"/>
</dbReference>
<evidence type="ECO:0000256" key="4">
    <source>
        <dbReference type="ARBA" id="ARBA00012961"/>
    </source>
</evidence>
<dbReference type="InterPro" id="IPR008145">
    <property type="entry name" value="GK/Ca_channel_bsu"/>
</dbReference>
<dbReference type="FunFam" id="3.30.63.10:FF:000005">
    <property type="entry name" value="Guanylate kinase"/>
    <property type="match status" value="1"/>
</dbReference>
<comment type="similarity">
    <text evidence="3">Belongs to the guanylate kinase family.</text>
</comment>
<dbReference type="Pfam" id="PF00625">
    <property type="entry name" value="Guanylate_kin"/>
    <property type="match status" value="1"/>
</dbReference>
<dbReference type="PANTHER" id="PTHR23117">
    <property type="entry name" value="GUANYLATE KINASE-RELATED"/>
    <property type="match status" value="1"/>
</dbReference>
<reference evidence="14" key="1">
    <citation type="submission" date="2018-05" db="EMBL/GenBank/DDBJ databases">
        <authorList>
            <person name="Lanie J.A."/>
            <person name="Ng W.-L."/>
            <person name="Kazmierczak K.M."/>
            <person name="Andrzejewski T.M."/>
            <person name="Davidsen T.M."/>
            <person name="Wayne K.J."/>
            <person name="Tettelin H."/>
            <person name="Glass J.I."/>
            <person name="Rusch D."/>
            <person name="Podicherti R."/>
            <person name="Tsui H.-C.T."/>
            <person name="Winkler M.E."/>
        </authorList>
    </citation>
    <scope>NUCLEOTIDE SEQUENCE</scope>
</reference>
<dbReference type="EMBL" id="UINC01103482">
    <property type="protein sequence ID" value="SVC65904.1"/>
    <property type="molecule type" value="Genomic_DNA"/>
</dbReference>
<evidence type="ECO:0000256" key="6">
    <source>
        <dbReference type="ARBA" id="ARBA00022490"/>
    </source>
</evidence>
<dbReference type="GO" id="GO:0004385">
    <property type="term" value="F:GMP kinase activity"/>
    <property type="evidence" value="ECO:0007669"/>
    <property type="project" value="UniProtKB-EC"/>
</dbReference>
<dbReference type="GO" id="GO:0005829">
    <property type="term" value="C:cytosol"/>
    <property type="evidence" value="ECO:0007669"/>
    <property type="project" value="TreeGrafter"/>
</dbReference>
<dbReference type="InterPro" id="IPR027417">
    <property type="entry name" value="P-loop_NTPase"/>
</dbReference>
<sequence length="207" mass="23630">MLGSGSFVDFGQPLVVVVSGPSGVGKDAVFGYMKNLDRDWHFTITATTRPRRRTETNGVDYIFLDHDEFANMREQNQFLEIANVYGNWYGVPKQQVKDALDRGQDVLLKIDIQGADSVRRIIPTAVTIFLAPPSLEELERRLRFRKSETIMDIRTRIEAAQVELAAIKRFDYKVVNANQRLDIAAFCIDSIITAERCRMGRPRTEFI</sequence>
<organism evidence="14">
    <name type="scientific">marine metagenome</name>
    <dbReference type="NCBI Taxonomy" id="408172"/>
    <lineage>
        <taxon>unclassified sequences</taxon>
        <taxon>metagenomes</taxon>
        <taxon>ecological metagenomes</taxon>
    </lineage>
</organism>
<keyword evidence="8" id="KW-0547">Nucleotide-binding</keyword>
<keyword evidence="7" id="KW-0808">Transferase</keyword>
<evidence type="ECO:0000256" key="5">
    <source>
        <dbReference type="ARBA" id="ARBA00016296"/>
    </source>
</evidence>
<feature type="domain" description="Guanylate kinase-like" evidence="13">
    <location>
        <begin position="13"/>
        <end position="193"/>
    </location>
</feature>
<comment type="function">
    <text evidence="1">Essential for recycling GMP and indirectly, cGMP.</text>
</comment>
<dbReference type="EC" id="2.7.4.8" evidence="4"/>
<dbReference type="PANTHER" id="PTHR23117:SF13">
    <property type="entry name" value="GUANYLATE KINASE"/>
    <property type="match status" value="1"/>
</dbReference>
<dbReference type="NCBIfam" id="TIGR03263">
    <property type="entry name" value="guanyl_kin"/>
    <property type="match status" value="1"/>
</dbReference>
<evidence type="ECO:0000259" key="13">
    <source>
        <dbReference type="PROSITE" id="PS50052"/>
    </source>
</evidence>
<evidence type="ECO:0000256" key="2">
    <source>
        <dbReference type="ARBA" id="ARBA00004496"/>
    </source>
</evidence>
<dbReference type="GO" id="GO:0005524">
    <property type="term" value="F:ATP binding"/>
    <property type="evidence" value="ECO:0007669"/>
    <property type="project" value="UniProtKB-KW"/>
</dbReference>
<evidence type="ECO:0000256" key="11">
    <source>
        <dbReference type="ARBA" id="ARBA00030128"/>
    </source>
</evidence>
<gene>
    <name evidence="14" type="ORF">METZ01_LOCUS318758</name>
</gene>
<evidence type="ECO:0000256" key="7">
    <source>
        <dbReference type="ARBA" id="ARBA00022679"/>
    </source>
</evidence>
<dbReference type="SUPFAM" id="SSF52540">
    <property type="entry name" value="P-loop containing nucleoside triphosphate hydrolases"/>
    <property type="match status" value="1"/>
</dbReference>
<evidence type="ECO:0000256" key="10">
    <source>
        <dbReference type="ARBA" id="ARBA00022840"/>
    </source>
</evidence>
<evidence type="ECO:0000256" key="9">
    <source>
        <dbReference type="ARBA" id="ARBA00022777"/>
    </source>
</evidence>
<evidence type="ECO:0000313" key="14">
    <source>
        <dbReference type="EMBL" id="SVC65904.1"/>
    </source>
</evidence>
<keyword evidence="9" id="KW-0418">Kinase</keyword>
<dbReference type="Gene3D" id="3.30.63.10">
    <property type="entry name" value="Guanylate Kinase phosphate binding domain"/>
    <property type="match status" value="1"/>
</dbReference>
<dbReference type="CDD" id="cd00071">
    <property type="entry name" value="GMPK"/>
    <property type="match status" value="1"/>
</dbReference>
<evidence type="ECO:0000256" key="1">
    <source>
        <dbReference type="ARBA" id="ARBA00003531"/>
    </source>
</evidence>